<dbReference type="Gene3D" id="3.10.20.30">
    <property type="match status" value="1"/>
</dbReference>
<dbReference type="NCBIfam" id="TIGR00418">
    <property type="entry name" value="thrS"/>
    <property type="match status" value="1"/>
</dbReference>
<evidence type="ECO:0000256" key="5">
    <source>
        <dbReference type="ARBA" id="ARBA00022723"/>
    </source>
</evidence>
<dbReference type="EC" id="6.1.1.3" evidence="13"/>
<comment type="cofactor">
    <cofactor evidence="13">
        <name>Zn(2+)</name>
        <dbReference type="ChEBI" id="CHEBI:29105"/>
    </cofactor>
    <text evidence="13">Binds 1 zinc ion per subunit.</text>
</comment>
<comment type="catalytic activity">
    <reaction evidence="12 13">
        <text>tRNA(Thr) + L-threonine + ATP = L-threonyl-tRNA(Thr) + AMP + diphosphate + H(+)</text>
        <dbReference type="Rhea" id="RHEA:24624"/>
        <dbReference type="Rhea" id="RHEA-COMP:9670"/>
        <dbReference type="Rhea" id="RHEA-COMP:9704"/>
        <dbReference type="ChEBI" id="CHEBI:15378"/>
        <dbReference type="ChEBI" id="CHEBI:30616"/>
        <dbReference type="ChEBI" id="CHEBI:33019"/>
        <dbReference type="ChEBI" id="CHEBI:57926"/>
        <dbReference type="ChEBI" id="CHEBI:78442"/>
        <dbReference type="ChEBI" id="CHEBI:78534"/>
        <dbReference type="ChEBI" id="CHEBI:456215"/>
        <dbReference type="EC" id="6.1.1.3"/>
    </reaction>
</comment>
<dbReference type="PANTHER" id="PTHR11451">
    <property type="entry name" value="THREONINE-TRNA LIGASE"/>
    <property type="match status" value="1"/>
</dbReference>
<evidence type="ECO:0000256" key="13">
    <source>
        <dbReference type="HAMAP-Rule" id="MF_00184"/>
    </source>
</evidence>
<comment type="similarity">
    <text evidence="1 13">Belongs to the class-II aminoacyl-tRNA synthetase family.</text>
</comment>
<dbReference type="InterPro" id="IPR006195">
    <property type="entry name" value="aa-tRNA-synth_II"/>
</dbReference>
<comment type="subunit">
    <text evidence="13">Homodimer.</text>
</comment>
<evidence type="ECO:0000259" key="14">
    <source>
        <dbReference type="PROSITE" id="PS50862"/>
    </source>
</evidence>
<protein>
    <recommendedName>
        <fullName evidence="13">Threonine--tRNA ligase</fullName>
        <ecNumber evidence="13">6.1.1.3</ecNumber>
    </recommendedName>
    <alternativeName>
        <fullName evidence="13">Threonyl-tRNA synthetase</fullName>
        <shortName evidence="13">ThrRS</shortName>
    </alternativeName>
</protein>
<dbReference type="SMART" id="SM00863">
    <property type="entry name" value="tRNA_SAD"/>
    <property type="match status" value="1"/>
</dbReference>
<dbReference type="Pfam" id="PF00587">
    <property type="entry name" value="tRNA-synt_2b"/>
    <property type="match status" value="1"/>
</dbReference>
<dbReference type="CDD" id="cd00771">
    <property type="entry name" value="ThrRS_core"/>
    <property type="match status" value="1"/>
</dbReference>
<dbReference type="InterPro" id="IPR004095">
    <property type="entry name" value="TGS"/>
</dbReference>
<keyword evidence="2 13" id="KW-0963">Cytoplasm</keyword>
<comment type="subcellular location">
    <subcellularLocation>
        <location evidence="13">Cytoplasm</location>
    </subcellularLocation>
</comment>
<keyword evidence="3 13" id="KW-0820">tRNA-binding</keyword>
<evidence type="ECO:0000259" key="15">
    <source>
        <dbReference type="PROSITE" id="PS51880"/>
    </source>
</evidence>
<evidence type="ECO:0000256" key="1">
    <source>
        <dbReference type="ARBA" id="ARBA00008226"/>
    </source>
</evidence>
<dbReference type="EMBL" id="FRAF01000001">
    <property type="protein sequence ID" value="SHJ58706.1"/>
    <property type="molecule type" value="Genomic_DNA"/>
</dbReference>
<keyword evidence="4 13" id="KW-0436">Ligase</keyword>
<feature type="binding site" evidence="13">
    <location>
        <position position="334"/>
    </location>
    <ligand>
        <name>Zn(2+)</name>
        <dbReference type="ChEBI" id="CHEBI:29105"/>
        <note>catalytic</note>
    </ligand>
</feature>
<dbReference type="Gene3D" id="3.30.980.10">
    <property type="entry name" value="Threonyl-trna Synthetase, Chain A, domain 2"/>
    <property type="match status" value="1"/>
</dbReference>
<dbReference type="HAMAP" id="MF_00184">
    <property type="entry name" value="Thr_tRNA_synth"/>
    <property type="match status" value="1"/>
</dbReference>
<dbReference type="SUPFAM" id="SSF55186">
    <property type="entry name" value="ThrRS/AlaRS common domain"/>
    <property type="match status" value="1"/>
</dbReference>
<dbReference type="GO" id="GO:0046872">
    <property type="term" value="F:metal ion binding"/>
    <property type="evidence" value="ECO:0007669"/>
    <property type="project" value="UniProtKB-KW"/>
</dbReference>
<keyword evidence="11 13" id="KW-0030">Aminoacyl-tRNA synthetase</keyword>
<feature type="domain" description="TGS" evidence="15">
    <location>
        <begin position="1"/>
        <end position="63"/>
    </location>
</feature>
<accession>A0A1M6KID4</accession>
<dbReference type="InterPro" id="IPR012675">
    <property type="entry name" value="Beta-grasp_dom_sf"/>
</dbReference>
<feature type="binding site" evidence="13">
    <location>
        <position position="510"/>
    </location>
    <ligand>
        <name>Zn(2+)</name>
        <dbReference type="ChEBI" id="CHEBI:29105"/>
        <note>catalytic</note>
    </ligand>
</feature>
<sequence length="638" mass="73100">MLEHQITLKDGQQIAVESGTTLQQLAMRLSARLGREAVVAKVNGHWMDLQRTVHEDAVVEFFTLADAEGLEVMRHSAAHVMAQAVARLFPGTKFAIGPVIENGFYYDFADHDFSPEEFSAIETEMQNIIRENLPIIREEISRSDALEFFRTRGDRFKVEIIEDLPADTTLTLYRQGEFVDLCRGPHLPSTGYIKAFKIMSLAGAYWRGDSQREMLTRLYAVAFAKKSQLEDHLKFLEEAKQRDHRKLGKELELFMFSEDAPGMPFYLPNGLVIRNELEIFERRLQVEAGYQEVRTPTLMNQRLWVESGHWDHYKENMYVSEADDELYALKPMNCPGHMLIYRNKLRSYRELPLRIAEYGHVHRHELRGTLGGMMRVRAFTQDDAHIFCQPNQIGREIENVLELVSKIYGVFEFPYHIELSTRPENSMGSDELWTEAESALQAALDGAGVEYRINPGDGAFYGPKIDFHIRDAIGRTWQCATVQLDFQLPVRFDLEYVGEDGKMHRPVVIHRAIFGSIDRFLGILTEHFSGAFPAWLAPVQVRVASVAEEFSGYAQETAEFLSQRGFRAEADVRPEKIGYKIREAQVRKIPYTLVVGEKERDNGSVSVRRYGKGDMGPLQLSEFTEMLAQEIAEKKLLV</sequence>
<dbReference type="PRINTS" id="PR01047">
    <property type="entry name" value="TRNASYNTHTHR"/>
</dbReference>
<dbReference type="Pfam" id="PF03129">
    <property type="entry name" value="HGTP_anticodon"/>
    <property type="match status" value="1"/>
</dbReference>
<dbReference type="Gene3D" id="3.40.50.800">
    <property type="entry name" value="Anticodon-binding domain"/>
    <property type="match status" value="1"/>
</dbReference>
<evidence type="ECO:0000256" key="4">
    <source>
        <dbReference type="ARBA" id="ARBA00022598"/>
    </source>
</evidence>
<dbReference type="FunFam" id="3.30.54.20:FF:000002">
    <property type="entry name" value="Threonine--tRNA ligase"/>
    <property type="match status" value="1"/>
</dbReference>
<dbReference type="Pfam" id="PF07973">
    <property type="entry name" value="tRNA_SAD"/>
    <property type="match status" value="1"/>
</dbReference>
<dbReference type="Gene3D" id="3.30.54.20">
    <property type="match status" value="1"/>
</dbReference>
<dbReference type="InterPro" id="IPR012947">
    <property type="entry name" value="tRNA_SAD"/>
</dbReference>
<dbReference type="GO" id="GO:0004829">
    <property type="term" value="F:threonine-tRNA ligase activity"/>
    <property type="evidence" value="ECO:0007669"/>
    <property type="project" value="UniProtKB-UniRule"/>
</dbReference>
<evidence type="ECO:0000256" key="9">
    <source>
        <dbReference type="ARBA" id="ARBA00022884"/>
    </source>
</evidence>
<dbReference type="Pfam" id="PF02824">
    <property type="entry name" value="TGS"/>
    <property type="match status" value="1"/>
</dbReference>
<dbReference type="Proteomes" id="UP000184016">
    <property type="component" value="Unassembled WGS sequence"/>
</dbReference>
<keyword evidence="9 13" id="KW-0694">RNA-binding</keyword>
<name>A0A1M6KID4_9BACL</name>
<dbReference type="InterPro" id="IPR002320">
    <property type="entry name" value="Thr-tRNA-ligase_IIa"/>
</dbReference>
<dbReference type="GO" id="GO:0016740">
    <property type="term" value="F:transferase activity"/>
    <property type="evidence" value="ECO:0007669"/>
    <property type="project" value="UniProtKB-ARBA"/>
</dbReference>
<dbReference type="AlphaFoldDB" id="A0A1M6KID4"/>
<dbReference type="GO" id="GO:0005524">
    <property type="term" value="F:ATP binding"/>
    <property type="evidence" value="ECO:0007669"/>
    <property type="project" value="UniProtKB-UniRule"/>
</dbReference>
<dbReference type="InterPro" id="IPR047246">
    <property type="entry name" value="ThrRS_anticodon"/>
</dbReference>
<dbReference type="CDD" id="cd01667">
    <property type="entry name" value="TGS_ThrRS"/>
    <property type="match status" value="1"/>
</dbReference>
<dbReference type="GO" id="GO:0006435">
    <property type="term" value="P:threonyl-tRNA aminoacylation"/>
    <property type="evidence" value="ECO:0007669"/>
    <property type="project" value="UniProtKB-UniRule"/>
</dbReference>
<dbReference type="CDD" id="cd00860">
    <property type="entry name" value="ThrRS_anticodon"/>
    <property type="match status" value="1"/>
</dbReference>
<dbReference type="STRING" id="1830138.SAMN05443507_101258"/>
<organism evidence="16 17">
    <name type="scientific">Alicyclobacillus tolerans</name>
    <dbReference type="NCBI Taxonomy" id="90970"/>
    <lineage>
        <taxon>Bacteria</taxon>
        <taxon>Bacillati</taxon>
        <taxon>Bacillota</taxon>
        <taxon>Bacilli</taxon>
        <taxon>Bacillales</taxon>
        <taxon>Alicyclobacillaceae</taxon>
        <taxon>Alicyclobacillus</taxon>
    </lineage>
</organism>
<evidence type="ECO:0000256" key="10">
    <source>
        <dbReference type="ARBA" id="ARBA00022917"/>
    </source>
</evidence>
<evidence type="ECO:0000256" key="8">
    <source>
        <dbReference type="ARBA" id="ARBA00022840"/>
    </source>
</evidence>
<dbReference type="GO" id="GO:0005737">
    <property type="term" value="C:cytoplasm"/>
    <property type="evidence" value="ECO:0007669"/>
    <property type="project" value="UniProtKB-SubCell"/>
</dbReference>
<dbReference type="InterPro" id="IPR033728">
    <property type="entry name" value="ThrRS_core"/>
</dbReference>
<dbReference type="Gene3D" id="3.30.930.10">
    <property type="entry name" value="Bira Bifunctional Protein, Domain 2"/>
    <property type="match status" value="1"/>
</dbReference>
<evidence type="ECO:0000256" key="3">
    <source>
        <dbReference type="ARBA" id="ARBA00022555"/>
    </source>
</evidence>
<keyword evidence="7 13" id="KW-0862">Zinc</keyword>
<keyword evidence="17" id="KW-1185">Reference proteome</keyword>
<evidence type="ECO:0000256" key="12">
    <source>
        <dbReference type="ARBA" id="ARBA00049515"/>
    </source>
</evidence>
<dbReference type="SUPFAM" id="SSF55681">
    <property type="entry name" value="Class II aaRS and biotin synthetases"/>
    <property type="match status" value="1"/>
</dbReference>
<feature type="domain" description="Aminoacyl-transfer RNA synthetases class-II family profile" evidence="14">
    <location>
        <begin position="268"/>
        <end position="533"/>
    </location>
</feature>
<keyword evidence="8 13" id="KW-0067">ATP-binding</keyword>
<dbReference type="PROSITE" id="PS51880">
    <property type="entry name" value="TGS"/>
    <property type="match status" value="1"/>
</dbReference>
<dbReference type="PROSITE" id="PS50862">
    <property type="entry name" value="AA_TRNA_LIGASE_II"/>
    <property type="match status" value="1"/>
</dbReference>
<dbReference type="SUPFAM" id="SSF81271">
    <property type="entry name" value="TGS-like"/>
    <property type="match status" value="1"/>
</dbReference>
<gene>
    <name evidence="13" type="primary">thrS</name>
    <name evidence="16" type="ORF">SAMN05443507_101258</name>
</gene>
<reference evidence="17" key="1">
    <citation type="submission" date="2016-11" db="EMBL/GenBank/DDBJ databases">
        <authorList>
            <person name="Varghese N."/>
            <person name="Submissions S."/>
        </authorList>
    </citation>
    <scope>NUCLEOTIDE SEQUENCE [LARGE SCALE GENOMIC DNA]</scope>
    <source>
        <strain evidence="17">USBA-503</strain>
    </source>
</reference>
<evidence type="ECO:0000256" key="6">
    <source>
        <dbReference type="ARBA" id="ARBA00022741"/>
    </source>
</evidence>
<evidence type="ECO:0000256" key="11">
    <source>
        <dbReference type="ARBA" id="ARBA00023146"/>
    </source>
</evidence>
<comment type="caution">
    <text evidence="13">Lacks conserved residue(s) required for the propagation of feature annotation.</text>
</comment>
<proteinExistence type="inferred from homology"/>
<keyword evidence="10 13" id="KW-0648">Protein biosynthesis</keyword>
<dbReference type="InterPro" id="IPR012676">
    <property type="entry name" value="TGS-like"/>
</dbReference>
<dbReference type="FunFam" id="3.30.980.10:FF:000005">
    <property type="entry name" value="Threonyl-tRNA synthetase, mitochondrial"/>
    <property type="match status" value="1"/>
</dbReference>
<evidence type="ECO:0000256" key="7">
    <source>
        <dbReference type="ARBA" id="ARBA00022833"/>
    </source>
</evidence>
<dbReference type="InterPro" id="IPR002314">
    <property type="entry name" value="aa-tRNA-synt_IIb"/>
</dbReference>
<dbReference type="PANTHER" id="PTHR11451:SF44">
    <property type="entry name" value="THREONINE--TRNA LIGASE, CHLOROPLASTIC_MITOCHONDRIAL 2"/>
    <property type="match status" value="1"/>
</dbReference>
<dbReference type="GO" id="GO:0000049">
    <property type="term" value="F:tRNA binding"/>
    <property type="evidence" value="ECO:0007669"/>
    <property type="project" value="UniProtKB-KW"/>
</dbReference>
<dbReference type="InterPro" id="IPR036621">
    <property type="entry name" value="Anticodon-bd_dom_sf"/>
</dbReference>
<dbReference type="SUPFAM" id="SSF52954">
    <property type="entry name" value="Class II aaRS ABD-related"/>
    <property type="match status" value="1"/>
</dbReference>
<dbReference type="InterPro" id="IPR018163">
    <property type="entry name" value="Thr/Ala-tRNA-synth_IIc_edit"/>
</dbReference>
<dbReference type="InterPro" id="IPR045864">
    <property type="entry name" value="aa-tRNA-synth_II/BPL/LPL"/>
</dbReference>
<dbReference type="FunFam" id="3.30.930.10:FF:000002">
    <property type="entry name" value="Threonine--tRNA ligase"/>
    <property type="match status" value="1"/>
</dbReference>
<evidence type="ECO:0000313" key="17">
    <source>
        <dbReference type="Proteomes" id="UP000184016"/>
    </source>
</evidence>
<evidence type="ECO:0000256" key="2">
    <source>
        <dbReference type="ARBA" id="ARBA00022490"/>
    </source>
</evidence>
<dbReference type="InterPro" id="IPR004154">
    <property type="entry name" value="Anticodon-bd"/>
</dbReference>
<keyword evidence="5 13" id="KW-0479">Metal-binding</keyword>
<keyword evidence="6 13" id="KW-0547">Nucleotide-binding</keyword>
<dbReference type="RefSeq" id="WP_072872738.1">
    <property type="nucleotide sequence ID" value="NZ_FRAF01000001.1"/>
</dbReference>
<feature type="binding site" evidence="13">
    <location>
        <position position="385"/>
    </location>
    <ligand>
        <name>Zn(2+)</name>
        <dbReference type="ChEBI" id="CHEBI:29105"/>
        <note>catalytic</note>
    </ligand>
</feature>
<dbReference type="FunFam" id="3.40.50.800:FF:000001">
    <property type="entry name" value="Threonine--tRNA ligase"/>
    <property type="match status" value="1"/>
</dbReference>
<dbReference type="GO" id="GO:0140096">
    <property type="term" value="F:catalytic activity, acting on a protein"/>
    <property type="evidence" value="ECO:0007669"/>
    <property type="project" value="UniProtKB-ARBA"/>
</dbReference>
<dbReference type="OrthoDB" id="9802304at2"/>
<evidence type="ECO:0000313" key="16">
    <source>
        <dbReference type="EMBL" id="SHJ58706.1"/>
    </source>
</evidence>